<dbReference type="Proteomes" id="UP000887013">
    <property type="component" value="Unassembled WGS sequence"/>
</dbReference>
<comment type="caution">
    <text evidence="1">The sequence shown here is derived from an EMBL/GenBank/DDBJ whole genome shotgun (WGS) entry which is preliminary data.</text>
</comment>
<evidence type="ECO:0000313" key="1">
    <source>
        <dbReference type="EMBL" id="GFT70029.1"/>
    </source>
</evidence>
<evidence type="ECO:0000313" key="2">
    <source>
        <dbReference type="Proteomes" id="UP000887013"/>
    </source>
</evidence>
<keyword evidence="2" id="KW-1185">Reference proteome</keyword>
<dbReference type="EMBL" id="BMAW01116284">
    <property type="protein sequence ID" value="GFT70029.1"/>
    <property type="molecule type" value="Genomic_DNA"/>
</dbReference>
<dbReference type="AlphaFoldDB" id="A0A8X6PLD4"/>
<proteinExistence type="predicted"/>
<protein>
    <submittedName>
        <fullName evidence="1">Uncharacterized protein</fullName>
    </submittedName>
</protein>
<accession>A0A8X6PLD4</accession>
<name>A0A8X6PLD4_NEPPI</name>
<sequence length="105" mass="12337">MVSDSGQSWPLYGEVVPDNDFGRIKKRKGGCLLFSLSLEQAVWNISRDGLVSRKRHHVDRIPKKFELLLFHSKEDSMEDCFDGGFILELIFSSFFEFLFFRVWQE</sequence>
<gene>
    <name evidence="1" type="ORF">NPIL_540881</name>
</gene>
<organism evidence="1 2">
    <name type="scientific">Nephila pilipes</name>
    <name type="common">Giant wood spider</name>
    <name type="synonym">Nephila maculata</name>
    <dbReference type="NCBI Taxonomy" id="299642"/>
    <lineage>
        <taxon>Eukaryota</taxon>
        <taxon>Metazoa</taxon>
        <taxon>Ecdysozoa</taxon>
        <taxon>Arthropoda</taxon>
        <taxon>Chelicerata</taxon>
        <taxon>Arachnida</taxon>
        <taxon>Araneae</taxon>
        <taxon>Araneomorphae</taxon>
        <taxon>Entelegynae</taxon>
        <taxon>Araneoidea</taxon>
        <taxon>Nephilidae</taxon>
        <taxon>Nephila</taxon>
    </lineage>
</organism>
<reference evidence="1" key="1">
    <citation type="submission" date="2020-08" db="EMBL/GenBank/DDBJ databases">
        <title>Multicomponent nature underlies the extraordinary mechanical properties of spider dragline silk.</title>
        <authorList>
            <person name="Kono N."/>
            <person name="Nakamura H."/>
            <person name="Mori M."/>
            <person name="Yoshida Y."/>
            <person name="Ohtoshi R."/>
            <person name="Malay A.D."/>
            <person name="Moran D.A.P."/>
            <person name="Tomita M."/>
            <person name="Numata K."/>
            <person name="Arakawa K."/>
        </authorList>
    </citation>
    <scope>NUCLEOTIDE SEQUENCE</scope>
</reference>